<feature type="chain" id="PRO_5007747358" description="apyrase" evidence="10">
    <location>
        <begin position="21"/>
        <end position="609"/>
    </location>
</feature>
<evidence type="ECO:0000256" key="10">
    <source>
        <dbReference type="RuleBase" id="RU362119"/>
    </source>
</evidence>
<evidence type="ECO:0000256" key="9">
    <source>
        <dbReference type="ARBA" id="ARBA00022801"/>
    </source>
</evidence>
<dbReference type="InterPro" id="IPR036907">
    <property type="entry name" value="5'-Nucleotdase_C_sf"/>
</dbReference>
<evidence type="ECO:0000313" key="14">
    <source>
        <dbReference type="EMBL" id="KXT01663.1"/>
    </source>
</evidence>
<dbReference type="PANTHER" id="PTHR11575">
    <property type="entry name" value="5'-NUCLEOTIDASE-RELATED"/>
    <property type="match status" value="1"/>
</dbReference>
<keyword evidence="7 10" id="KW-0732">Signal</keyword>
<feature type="signal peptide" evidence="10">
    <location>
        <begin position="1"/>
        <end position="20"/>
    </location>
</feature>
<proteinExistence type="inferred from homology"/>
<dbReference type="InterPro" id="IPR029052">
    <property type="entry name" value="Metallo-depent_PP-like"/>
</dbReference>
<dbReference type="InterPro" id="IPR004843">
    <property type="entry name" value="Calcineurin-like_PHP"/>
</dbReference>
<dbReference type="EMBL" id="LFZN01000051">
    <property type="protein sequence ID" value="KXT01663.1"/>
    <property type="molecule type" value="Genomic_DNA"/>
</dbReference>
<dbReference type="FunFam" id="3.60.21.10:FF:000020">
    <property type="entry name" value="NT5E isoform 4"/>
    <property type="match status" value="1"/>
</dbReference>
<evidence type="ECO:0000256" key="3">
    <source>
        <dbReference type="ARBA" id="ARBA00012148"/>
    </source>
</evidence>
<dbReference type="PRINTS" id="PR01607">
    <property type="entry name" value="APYRASEFAMLY"/>
</dbReference>
<comment type="subcellular location">
    <subcellularLocation>
        <location evidence="1">Secreted</location>
    </subcellularLocation>
</comment>
<dbReference type="EC" id="3.6.1.5" evidence="3"/>
<dbReference type="GO" id="GO:0016788">
    <property type="term" value="F:hydrolase activity, acting on ester bonds"/>
    <property type="evidence" value="ECO:0007669"/>
    <property type="project" value="InterPro"/>
</dbReference>
<dbReference type="Gene3D" id="3.60.21.10">
    <property type="match status" value="1"/>
</dbReference>
<evidence type="ECO:0000256" key="11">
    <source>
        <dbReference type="SAM" id="MobiDB-lite"/>
    </source>
</evidence>
<dbReference type="GO" id="GO:0046872">
    <property type="term" value="F:metal ion binding"/>
    <property type="evidence" value="ECO:0007669"/>
    <property type="project" value="UniProtKB-KW"/>
</dbReference>
<evidence type="ECO:0000256" key="1">
    <source>
        <dbReference type="ARBA" id="ARBA00004613"/>
    </source>
</evidence>
<keyword evidence="6" id="KW-0479">Metal-binding</keyword>
<feature type="region of interest" description="Disordered" evidence="11">
    <location>
        <begin position="541"/>
        <end position="561"/>
    </location>
</feature>
<dbReference type="Proteomes" id="UP000070133">
    <property type="component" value="Unassembled WGS sequence"/>
</dbReference>
<evidence type="ECO:0000256" key="7">
    <source>
        <dbReference type="ARBA" id="ARBA00022729"/>
    </source>
</evidence>
<dbReference type="GO" id="GO:0004050">
    <property type="term" value="F:apyrase activity"/>
    <property type="evidence" value="ECO:0007669"/>
    <property type="project" value="UniProtKB-EC"/>
</dbReference>
<dbReference type="FunFam" id="3.90.780.10:FF:000004">
    <property type="entry name" value="UDP-sugar hydrolase, putative"/>
    <property type="match status" value="1"/>
</dbReference>
<keyword evidence="4" id="KW-0800">Toxin</keyword>
<dbReference type="OrthoDB" id="7722975at2759"/>
<evidence type="ECO:0000256" key="2">
    <source>
        <dbReference type="ARBA" id="ARBA00006654"/>
    </source>
</evidence>
<name>A0A139HGV5_9PEZI</name>
<dbReference type="Gene3D" id="3.90.780.10">
    <property type="entry name" value="5'-Nucleotidase, C-terminal domain"/>
    <property type="match status" value="1"/>
</dbReference>
<dbReference type="CDD" id="cd07409">
    <property type="entry name" value="MPP_CD73_N"/>
    <property type="match status" value="1"/>
</dbReference>
<keyword evidence="4" id="KW-1199">Hemostasis impairing toxin</keyword>
<dbReference type="AlphaFoldDB" id="A0A139HGV5"/>
<evidence type="ECO:0000313" key="15">
    <source>
        <dbReference type="Proteomes" id="UP000070133"/>
    </source>
</evidence>
<keyword evidence="8 10" id="KW-0547">Nucleotide-binding</keyword>
<feature type="domain" description="Calcineurin-like phosphoesterase" evidence="12">
    <location>
        <begin position="45"/>
        <end position="257"/>
    </location>
</feature>
<reference evidence="14 15" key="1">
    <citation type="submission" date="2015-07" db="EMBL/GenBank/DDBJ databases">
        <title>Comparative genomics of the Sigatoka disease complex on banana suggests a link between parallel evolutionary changes in Pseudocercospora fijiensis and Pseudocercospora eumusae and increased virulence on the banana host.</title>
        <authorList>
            <person name="Chang T.-C."/>
            <person name="Salvucci A."/>
            <person name="Crous P.W."/>
            <person name="Stergiopoulos I."/>
        </authorList>
    </citation>
    <scope>NUCLEOTIDE SEQUENCE [LARGE SCALE GENOMIC DNA]</scope>
    <source>
        <strain evidence="14 15">CBS 114824</strain>
    </source>
</reference>
<feature type="domain" description="5'-Nucleotidase C-terminal" evidence="13">
    <location>
        <begin position="343"/>
        <end position="501"/>
    </location>
</feature>
<evidence type="ECO:0000256" key="4">
    <source>
        <dbReference type="ARBA" id="ARBA00022442"/>
    </source>
</evidence>
<evidence type="ECO:0000256" key="8">
    <source>
        <dbReference type="ARBA" id="ARBA00022741"/>
    </source>
</evidence>
<dbReference type="SUPFAM" id="SSF55816">
    <property type="entry name" value="5'-nucleotidase (syn. UDP-sugar hydrolase), C-terminal domain"/>
    <property type="match status" value="1"/>
</dbReference>
<dbReference type="InterPro" id="IPR006179">
    <property type="entry name" value="5_nucleotidase/apyrase"/>
</dbReference>
<protein>
    <recommendedName>
        <fullName evidence="3">apyrase</fullName>
        <ecNumber evidence="3">3.6.1.5</ecNumber>
    </recommendedName>
</protein>
<evidence type="ECO:0000259" key="12">
    <source>
        <dbReference type="Pfam" id="PF00149"/>
    </source>
</evidence>
<dbReference type="Pfam" id="PF00149">
    <property type="entry name" value="Metallophos"/>
    <property type="match status" value="1"/>
</dbReference>
<evidence type="ECO:0000256" key="5">
    <source>
        <dbReference type="ARBA" id="ARBA00022525"/>
    </source>
</evidence>
<dbReference type="InterPro" id="IPR006146">
    <property type="entry name" value="5'-Nucleotdase_CS"/>
</dbReference>
<comment type="caution">
    <text evidence="14">The sequence shown here is derived from an EMBL/GenBank/DDBJ whole genome shotgun (WGS) entry which is preliminary data.</text>
</comment>
<keyword evidence="9 10" id="KW-0378">Hydrolase</keyword>
<dbReference type="GO" id="GO:0005576">
    <property type="term" value="C:extracellular region"/>
    <property type="evidence" value="ECO:0007669"/>
    <property type="project" value="UniProtKB-SubCell"/>
</dbReference>
<comment type="similarity">
    <text evidence="2 10">Belongs to the 5'-nucleotidase family.</text>
</comment>
<dbReference type="SUPFAM" id="SSF56300">
    <property type="entry name" value="Metallo-dependent phosphatases"/>
    <property type="match status" value="1"/>
</dbReference>
<organism evidence="14 15">
    <name type="scientific">Pseudocercospora eumusae</name>
    <dbReference type="NCBI Taxonomy" id="321146"/>
    <lineage>
        <taxon>Eukaryota</taxon>
        <taxon>Fungi</taxon>
        <taxon>Dikarya</taxon>
        <taxon>Ascomycota</taxon>
        <taxon>Pezizomycotina</taxon>
        <taxon>Dothideomycetes</taxon>
        <taxon>Dothideomycetidae</taxon>
        <taxon>Mycosphaerellales</taxon>
        <taxon>Mycosphaerellaceae</taxon>
        <taxon>Pseudocercospora</taxon>
    </lineage>
</organism>
<dbReference type="PROSITE" id="PS00786">
    <property type="entry name" value="5_NUCLEOTIDASE_2"/>
    <property type="match status" value="1"/>
</dbReference>
<evidence type="ECO:0000259" key="13">
    <source>
        <dbReference type="Pfam" id="PF02872"/>
    </source>
</evidence>
<dbReference type="PANTHER" id="PTHR11575:SF24">
    <property type="entry name" value="5'-NUCLEOTIDASE"/>
    <property type="match status" value="1"/>
</dbReference>
<keyword evidence="4" id="KW-1201">Platelet aggregation inhibiting toxin</keyword>
<keyword evidence="5" id="KW-0964">Secreted</keyword>
<dbReference type="Pfam" id="PF02872">
    <property type="entry name" value="5_nucleotid_C"/>
    <property type="match status" value="1"/>
</dbReference>
<sequence>MRPTWQLGLVALLLPALVSAEDVLYSERRLQKRHIDGDGNWNQSFFHINDVHAHLDEFRSSGTDCTDPEEGCYGGYARISTVINERRPVLNSSLFLNAGDEFQGTLFYTYYGGEKIAETINQLGFDGMTLGNHEFDGGDDMLGEFLENLTFPIISANIQSGHPVLNRTIEPYHIYEDFELAVIGVTTETTPDISRPGENTTFSDVRTAVQNTIDLIRNTTNITRIAALTHIGYEEDQALAQNTTGLYLIMGGHSHTPLGTGEDEEGPYPTIVRNLDEEEVFIVTAYRWGEYLGYIDVTYDEEGRILEYHGGPIHITNTTAQNETLQAQIEQWRGPFEAFAAEVIGTSNVTLDQETCQEQECLLGDFMADAMLAYRQNESNTVDFALINAGGIRATIDEGPITRGEVLTSFPFGNSLVEITMSGDDLWNALEGILSGVNPVNNAEVTSFLQVSAGIQIEYDPENDNGTKLVSVSIGDSDLDREAQYSIVTLDFLAGGGDNFFATPFKDAITLDTQDEVLIAYIQQQSPVDIALDGRISVVNGTSSSSSSDATTESETGEDATGSAFLEHQSNSTNSTNTTTSGQSAATCHHVSITSSVVMAAVLACIFSS</sequence>
<keyword evidence="15" id="KW-1185">Reference proteome</keyword>
<dbReference type="InterPro" id="IPR008334">
    <property type="entry name" value="5'-Nucleotdase_C"/>
</dbReference>
<dbReference type="STRING" id="321146.A0A139HGV5"/>
<gene>
    <name evidence="14" type="ORF">AC578_2775</name>
</gene>
<evidence type="ECO:0000256" key="6">
    <source>
        <dbReference type="ARBA" id="ARBA00022723"/>
    </source>
</evidence>
<dbReference type="GO" id="GO:0009166">
    <property type="term" value="P:nucleotide catabolic process"/>
    <property type="evidence" value="ECO:0007669"/>
    <property type="project" value="InterPro"/>
</dbReference>
<dbReference type="GO" id="GO:0000166">
    <property type="term" value="F:nucleotide binding"/>
    <property type="evidence" value="ECO:0007669"/>
    <property type="project" value="UniProtKB-KW"/>
</dbReference>
<accession>A0A139HGV5</accession>